<evidence type="ECO:0000256" key="1">
    <source>
        <dbReference type="ARBA" id="ARBA00010820"/>
    </source>
</evidence>
<dbReference type="InterPro" id="IPR053932">
    <property type="entry name" value="GeBP-like_DBD"/>
</dbReference>
<evidence type="ECO:0000313" key="5">
    <source>
        <dbReference type="Proteomes" id="UP001370490"/>
    </source>
</evidence>
<dbReference type="Pfam" id="PF04504">
    <property type="entry name" value="GeBP-like_DBD"/>
    <property type="match status" value="1"/>
</dbReference>
<keyword evidence="5" id="KW-1185">Reference proteome</keyword>
<name>A0AAN8W358_9MAGN</name>
<dbReference type="AlphaFoldDB" id="A0AAN8W358"/>
<dbReference type="EMBL" id="JBAMMX010000002">
    <property type="protein sequence ID" value="KAK6945488.1"/>
    <property type="molecule type" value="Genomic_DNA"/>
</dbReference>
<feature type="compositionally biased region" description="Basic and acidic residues" evidence="2">
    <location>
        <begin position="15"/>
        <end position="27"/>
    </location>
</feature>
<evidence type="ECO:0000256" key="2">
    <source>
        <dbReference type="SAM" id="MobiDB-lite"/>
    </source>
</evidence>
<comment type="similarity">
    <text evidence="1">Belongs to the GeBP family.</text>
</comment>
<protein>
    <submittedName>
        <fullName evidence="4">GLABROUS1 enhancer-binding protein family</fullName>
    </submittedName>
</protein>
<organism evidence="4 5">
    <name type="scientific">Dillenia turbinata</name>
    <dbReference type="NCBI Taxonomy" id="194707"/>
    <lineage>
        <taxon>Eukaryota</taxon>
        <taxon>Viridiplantae</taxon>
        <taxon>Streptophyta</taxon>
        <taxon>Embryophyta</taxon>
        <taxon>Tracheophyta</taxon>
        <taxon>Spermatophyta</taxon>
        <taxon>Magnoliopsida</taxon>
        <taxon>eudicotyledons</taxon>
        <taxon>Gunneridae</taxon>
        <taxon>Pentapetalae</taxon>
        <taxon>Dilleniales</taxon>
        <taxon>Dilleniaceae</taxon>
        <taxon>Dillenia</taxon>
    </lineage>
</organism>
<gene>
    <name evidence="4" type="ORF">RJ641_013032</name>
</gene>
<evidence type="ECO:0000313" key="4">
    <source>
        <dbReference type="EMBL" id="KAK6945488.1"/>
    </source>
</evidence>
<dbReference type="Proteomes" id="UP001370490">
    <property type="component" value="Unassembled WGS sequence"/>
</dbReference>
<accession>A0AAN8W358</accession>
<feature type="compositionally biased region" description="Polar residues" evidence="2">
    <location>
        <begin position="32"/>
        <end position="42"/>
    </location>
</feature>
<proteinExistence type="inferred from homology"/>
<feature type="region of interest" description="Disordered" evidence="2">
    <location>
        <begin position="1"/>
        <end position="43"/>
    </location>
</feature>
<sequence length="131" mass="15239">MALKCKATDCYGDEESQKVRKGEHESSDNSDWENSPELSSNPVEVYEARTSKKKSKKQYFIQFWKEEDAIAILKIAAEPKEKNGTDPSKKYGDLLQLVHKSVRSDATLIQLKNRIRRSKDWIKEQIGIRWH</sequence>
<reference evidence="4 5" key="1">
    <citation type="submission" date="2023-12" db="EMBL/GenBank/DDBJ databases">
        <title>A high-quality genome assembly for Dillenia turbinata (Dilleniales).</title>
        <authorList>
            <person name="Chanderbali A."/>
        </authorList>
    </citation>
    <scope>NUCLEOTIDE SEQUENCE [LARGE SCALE GENOMIC DNA]</scope>
    <source>
        <strain evidence="4">LSX21</strain>
        <tissue evidence="4">Leaf</tissue>
    </source>
</reference>
<feature type="domain" description="Glabrous enhancer-binding protein-like DBD" evidence="3">
    <location>
        <begin position="62"/>
        <end position="123"/>
    </location>
</feature>
<comment type="caution">
    <text evidence="4">The sequence shown here is derived from an EMBL/GenBank/DDBJ whole genome shotgun (WGS) entry which is preliminary data.</text>
</comment>
<evidence type="ECO:0000259" key="3">
    <source>
        <dbReference type="Pfam" id="PF04504"/>
    </source>
</evidence>